<dbReference type="OrthoDB" id="5593663at2"/>
<dbReference type="GO" id="GO:0035438">
    <property type="term" value="F:cyclic-di-GMP binding"/>
    <property type="evidence" value="ECO:0007669"/>
    <property type="project" value="InterPro"/>
</dbReference>
<dbReference type="Proteomes" id="UP000297914">
    <property type="component" value="Unassembled WGS sequence"/>
</dbReference>
<dbReference type="SUPFAM" id="SSF141371">
    <property type="entry name" value="PilZ domain-like"/>
    <property type="match status" value="1"/>
</dbReference>
<dbReference type="RefSeq" id="WP_134694318.1">
    <property type="nucleotide sequence ID" value="NZ_JAAKWS010000018.1"/>
</dbReference>
<dbReference type="AlphaFoldDB" id="A0A5F0KFY9"/>
<dbReference type="EMBL" id="QORK01000002">
    <property type="protein sequence ID" value="TFF83297.1"/>
    <property type="molecule type" value="Genomic_DNA"/>
</dbReference>
<dbReference type="Gene3D" id="2.40.10.220">
    <property type="entry name" value="predicted glycosyltransferase like domains"/>
    <property type="match status" value="1"/>
</dbReference>
<comment type="caution">
    <text evidence="3">The sequence shown here is derived from an EMBL/GenBank/DDBJ whole genome shotgun (WGS) entry which is preliminary data.</text>
</comment>
<evidence type="ECO:0000259" key="1">
    <source>
        <dbReference type="Pfam" id="PF07238"/>
    </source>
</evidence>
<dbReference type="Pfam" id="PF07238">
    <property type="entry name" value="PilZ"/>
    <property type="match status" value="1"/>
</dbReference>
<feature type="domain" description="PilZ" evidence="1">
    <location>
        <begin position="10"/>
        <end position="92"/>
    </location>
</feature>
<evidence type="ECO:0000313" key="5">
    <source>
        <dbReference type="Proteomes" id="UP000297914"/>
    </source>
</evidence>
<name>A0A5F0KFY9_9GAMM</name>
<dbReference type="EMBL" id="QORL01000002">
    <property type="protein sequence ID" value="TFF80772.1"/>
    <property type="molecule type" value="Genomic_DNA"/>
</dbReference>
<protein>
    <submittedName>
        <fullName evidence="3">PilZ domain-containing protein</fullName>
    </submittedName>
</protein>
<dbReference type="InterPro" id="IPR009875">
    <property type="entry name" value="PilZ_domain"/>
</dbReference>
<evidence type="ECO:0000313" key="4">
    <source>
        <dbReference type="Proteomes" id="UP000297720"/>
    </source>
</evidence>
<accession>A0A5F0KFY9</accession>
<evidence type="ECO:0000313" key="2">
    <source>
        <dbReference type="EMBL" id="TFF80772.1"/>
    </source>
</evidence>
<gene>
    <name evidence="2" type="ORF">DRM93_00975</name>
    <name evidence="3" type="ORF">DRM94_00975</name>
</gene>
<sequence length="97" mass="10691">MTTPTHTNARRHERVSAVLPIRLSGQTGYTRDISIGGCFLQLEAAAMTDCDVCFELDMGMTHGAMTMRCCGQVVRREQEGCLTGIAVKIKEMQLLVK</sequence>
<dbReference type="Proteomes" id="UP000297720">
    <property type="component" value="Unassembled WGS sequence"/>
</dbReference>
<reference evidence="3 5" key="1">
    <citation type="submission" date="2018-06" db="EMBL/GenBank/DDBJ databases">
        <title>Occurrence of a novel blaKPC-2- and qnrS2- harbouring IncP6 plasmid from Aeromonas taiwanensis isolates recovered from the river sediments.</title>
        <authorList>
            <person name="Zheng B."/>
            <person name="Yu X."/>
            <person name="Xiao Y."/>
        </authorList>
    </citation>
    <scope>NUCLEOTIDE SEQUENCE [LARGE SCALE GENOMIC DNA]</scope>
    <source>
        <strain evidence="2 4">1713</strain>
        <strain evidence="3 5">198</strain>
    </source>
</reference>
<keyword evidence="4" id="KW-1185">Reference proteome</keyword>
<evidence type="ECO:0000313" key="3">
    <source>
        <dbReference type="EMBL" id="TFF83297.1"/>
    </source>
</evidence>
<organism evidence="3 5">
    <name type="scientific">Aeromonas taiwanensis</name>
    <dbReference type="NCBI Taxonomy" id="633417"/>
    <lineage>
        <taxon>Bacteria</taxon>
        <taxon>Pseudomonadati</taxon>
        <taxon>Pseudomonadota</taxon>
        <taxon>Gammaproteobacteria</taxon>
        <taxon>Aeromonadales</taxon>
        <taxon>Aeromonadaceae</taxon>
        <taxon>Aeromonas</taxon>
    </lineage>
</organism>
<proteinExistence type="predicted"/>